<name>A0A9D2RRE6_9FIRM</name>
<organism evidence="1 2">
    <name type="scientific">Candidatus Oscillibacter excrementigallinarum</name>
    <dbReference type="NCBI Taxonomy" id="2838716"/>
    <lineage>
        <taxon>Bacteria</taxon>
        <taxon>Bacillati</taxon>
        <taxon>Bacillota</taxon>
        <taxon>Clostridia</taxon>
        <taxon>Eubacteriales</taxon>
        <taxon>Oscillospiraceae</taxon>
        <taxon>Oscillibacter</taxon>
    </lineage>
</organism>
<dbReference type="InterPro" id="IPR017853">
    <property type="entry name" value="GH"/>
</dbReference>
<comment type="caution">
    <text evidence="1">The sequence shown here is derived from an EMBL/GenBank/DDBJ whole genome shotgun (WGS) entry which is preliminary data.</text>
</comment>
<dbReference type="Proteomes" id="UP000823824">
    <property type="component" value="Unassembled WGS sequence"/>
</dbReference>
<dbReference type="EMBL" id="DWZJ01000032">
    <property type="protein sequence ID" value="HJB12908.1"/>
    <property type="molecule type" value="Genomic_DNA"/>
</dbReference>
<reference evidence="1" key="1">
    <citation type="journal article" date="2021" name="PeerJ">
        <title>Extensive microbial diversity within the chicken gut microbiome revealed by metagenomics and culture.</title>
        <authorList>
            <person name="Gilroy R."/>
            <person name="Ravi A."/>
            <person name="Getino M."/>
            <person name="Pursley I."/>
            <person name="Horton D.L."/>
            <person name="Alikhan N.F."/>
            <person name="Baker D."/>
            <person name="Gharbi K."/>
            <person name="Hall N."/>
            <person name="Watson M."/>
            <person name="Adriaenssens E.M."/>
            <person name="Foster-Nyarko E."/>
            <person name="Jarju S."/>
            <person name="Secka A."/>
            <person name="Antonio M."/>
            <person name="Oren A."/>
            <person name="Chaudhuri R.R."/>
            <person name="La Ragione R."/>
            <person name="Hildebrand F."/>
            <person name="Pallen M.J."/>
        </authorList>
    </citation>
    <scope>NUCLEOTIDE SEQUENCE</scope>
    <source>
        <strain evidence="1">ChiBcec18-1249</strain>
    </source>
</reference>
<protein>
    <submittedName>
        <fullName evidence="1">Uncharacterized protein</fullName>
    </submittedName>
</protein>
<accession>A0A9D2RRE6</accession>
<proteinExistence type="predicted"/>
<sequence length="709" mass="80178">MRRFIIIVCILVALGGGLLYAVYYEGFYLDLHPGAPVSADFRTLGGEIQHLADGRWETLEIRGVDVSSSLPGEPAMDFAAGGEDYLRWFESIAALGANTVRVYTIMDSDFYEAFYQFNTESGSTLYLLQGLQVSDAANYGAADAYDSEFRELLIQNGQAAVDVIHGRRHIALGDTSGTGIYRWDVSPWVLGYLVGSEWDSGNIAYTNNSTLHPLSYEGTYFATVPEANRFEVLMAEIMDRITQYESDKYKTQRLIAFVNDPNNDPFAYEDLYATRFFKYNQVDAEHIVPTQALCSGYFAAYRLSQFSEDFLDYFSQEQRAGLGSTLAGLDTTAIYNGYLELLGRYHTIPVVAAGFGFSTARAPVYEGEAPLTEQEQGQRIVEVCREASDAGWAGVFVSTWQDVWERRTWNTTYATLDSLLPVWQDVQSGGQGYGLLQFSWQEEPACVVDGDPSEWTEADVVLSNAQGSLSMRYDEKYLYFFAELEGFDPAADVLYIPIDTTPRSGSTYCEAYDLTFARACDFVVCINGGGTSRVVVQERYETLWAMHAFETDREDPYEELRDLDSPLFRPIRLLVQREDPVPVGGWEPYPTYETGLLREGSADPDSAAYDSLADFHFTSSGVELRLPWELLNFGDPSEMMIHDDYYEHYGVEYLHIDEMWVGFSWDEENDARIPMSSFPLEGWDKSVTYHERLKESYYILQEYWAGLDG</sequence>
<dbReference type="AlphaFoldDB" id="A0A9D2RRE6"/>
<dbReference type="SUPFAM" id="SSF51445">
    <property type="entry name" value="(Trans)glycosidases"/>
    <property type="match status" value="1"/>
</dbReference>
<reference evidence="1" key="2">
    <citation type="submission" date="2021-04" db="EMBL/GenBank/DDBJ databases">
        <authorList>
            <person name="Gilroy R."/>
        </authorList>
    </citation>
    <scope>NUCLEOTIDE SEQUENCE</scope>
    <source>
        <strain evidence="1">ChiBcec18-1249</strain>
    </source>
</reference>
<gene>
    <name evidence="1" type="ORF">H9787_04280</name>
</gene>
<evidence type="ECO:0000313" key="1">
    <source>
        <dbReference type="EMBL" id="HJB12908.1"/>
    </source>
</evidence>
<evidence type="ECO:0000313" key="2">
    <source>
        <dbReference type="Proteomes" id="UP000823824"/>
    </source>
</evidence>